<keyword evidence="2" id="KW-1185">Reference proteome</keyword>
<organism evidence="1 2">
    <name type="scientific">Tolypocladium capitatum</name>
    <dbReference type="NCBI Taxonomy" id="45235"/>
    <lineage>
        <taxon>Eukaryota</taxon>
        <taxon>Fungi</taxon>
        <taxon>Dikarya</taxon>
        <taxon>Ascomycota</taxon>
        <taxon>Pezizomycotina</taxon>
        <taxon>Sordariomycetes</taxon>
        <taxon>Hypocreomycetidae</taxon>
        <taxon>Hypocreales</taxon>
        <taxon>Ophiocordycipitaceae</taxon>
        <taxon>Tolypocladium</taxon>
    </lineage>
</organism>
<evidence type="ECO:0000313" key="1">
    <source>
        <dbReference type="EMBL" id="PNY24534.1"/>
    </source>
</evidence>
<sequence>MEKVREPAAAGPEEVYQYIKPQLRKPHDPDVTFEEYHYYAHKTREVEETIEPTKTNWREILLRKKNAEPPEPEVHTPTEDELANRANRLEITDEEWTNASRAFRTASWGACECFVLALATSLCIALY</sequence>
<name>A0A2K3QAM4_9HYPO</name>
<proteinExistence type="predicted"/>
<dbReference type="EMBL" id="NRSZ01000874">
    <property type="protein sequence ID" value="PNY24534.1"/>
    <property type="molecule type" value="Genomic_DNA"/>
</dbReference>
<dbReference type="Proteomes" id="UP000236621">
    <property type="component" value="Unassembled WGS sequence"/>
</dbReference>
<dbReference type="AlphaFoldDB" id="A0A2K3QAM4"/>
<protein>
    <submittedName>
        <fullName evidence="1">Uncharacterized protein</fullName>
    </submittedName>
</protein>
<reference evidence="1 2" key="1">
    <citation type="submission" date="2017-08" db="EMBL/GenBank/DDBJ databases">
        <title>Harnessing the power of phylogenomics to disentangle the directionality and signatures of interkingdom host jumping in the parasitic fungal genus Tolypocladium.</title>
        <authorList>
            <person name="Quandt C.A."/>
            <person name="Patterson W."/>
            <person name="Spatafora J.W."/>
        </authorList>
    </citation>
    <scope>NUCLEOTIDE SEQUENCE [LARGE SCALE GENOMIC DNA]</scope>
    <source>
        <strain evidence="1 2">CBS 113982</strain>
    </source>
</reference>
<accession>A0A2K3QAM4</accession>
<evidence type="ECO:0000313" key="2">
    <source>
        <dbReference type="Proteomes" id="UP000236621"/>
    </source>
</evidence>
<comment type="caution">
    <text evidence="1">The sequence shown here is derived from an EMBL/GenBank/DDBJ whole genome shotgun (WGS) entry which is preliminary data.</text>
</comment>
<dbReference type="STRING" id="45235.A0A2K3QAM4"/>
<dbReference type="OrthoDB" id="40134at2759"/>
<gene>
    <name evidence="1" type="ORF">TCAP_05513</name>
</gene>